<comment type="caution">
    <text evidence="10">The sequence shown here is derived from an EMBL/GenBank/DDBJ whole genome shotgun (WGS) entry which is preliminary data.</text>
</comment>
<sequence>MDHGIVTDIATCIIAAWVVGVVCRVVRQPLLIAYLVAGFAIGPNGLRFITDPESIRTMSEIGLALLLFMIGLEMDLKKMLGSGRAITVTALVQIIGGVALGWLLFGWLGPAATKLEALYLAVAAAMSSTVIIVKLLHDKRELETLAGRITIGILVLQDVFVILFLAVQPSLKDPALAPLALAFGKVLLLVGVAYTVSRFVLPPVFKLVARQPELVLVGALAWCFALAGFASYLHLSREMGALLAGVLLSTFPYTLDVVAKVTSIRDFFVTLFFVSLGMIIPLPTWDYLLWMLVFSAVLVATRLLSVTPVLLKLGLGHRMSLLPAINLSQLSELSLVLLAIGKASGDVSDRTISITAFAFAFLAVGSTYGILRNDGIVRTVSPWLTKFGMPDLPEGSGETGHDTQAGTIFVLGFSWTASSMVEEIERERPTLLPRLKVIDFNPETVAKLRARGVSVVYGDVSQRDVLEHAGIAEAEVIVCSLSDSVLRGASNLRMLRQVRALSERAEIIVHAERLDDAAGLYAAGASYVVTPRLLEARELLEVLDAVDNHLIAEKTCEQLARLENRSEVIP</sequence>
<keyword evidence="6 7" id="KW-0472">Membrane</keyword>
<feature type="transmembrane region" description="Helical" evidence="7">
    <location>
        <begin position="266"/>
        <end position="282"/>
    </location>
</feature>
<protein>
    <submittedName>
        <fullName evidence="10">Cation:proton antiporter</fullName>
    </submittedName>
</protein>
<evidence type="ECO:0000256" key="6">
    <source>
        <dbReference type="ARBA" id="ARBA00023136"/>
    </source>
</evidence>
<feature type="transmembrane region" description="Helical" evidence="7">
    <location>
        <begin position="179"/>
        <end position="201"/>
    </location>
</feature>
<reference evidence="10 11" key="1">
    <citation type="submission" date="2022-10" db="EMBL/GenBank/DDBJ databases">
        <title>Luteolibacter arcticus strain CCTCC AB 2014275, whole genome shotgun sequencing project.</title>
        <authorList>
            <person name="Zhao G."/>
            <person name="Shen L."/>
        </authorList>
    </citation>
    <scope>NUCLEOTIDE SEQUENCE [LARGE SCALE GENOMIC DNA]</scope>
    <source>
        <strain evidence="10 11">CCTCC AB 2014275</strain>
    </source>
</reference>
<organism evidence="10 11">
    <name type="scientific">Luteolibacter arcticus</name>
    <dbReference type="NCBI Taxonomy" id="1581411"/>
    <lineage>
        <taxon>Bacteria</taxon>
        <taxon>Pseudomonadati</taxon>
        <taxon>Verrucomicrobiota</taxon>
        <taxon>Verrucomicrobiia</taxon>
        <taxon>Verrucomicrobiales</taxon>
        <taxon>Verrucomicrobiaceae</taxon>
        <taxon>Luteolibacter</taxon>
    </lineage>
</organism>
<keyword evidence="5 7" id="KW-1133">Transmembrane helix</keyword>
<evidence type="ECO:0000313" key="10">
    <source>
        <dbReference type="EMBL" id="MCW1922140.1"/>
    </source>
</evidence>
<feature type="transmembrane region" description="Helical" evidence="7">
    <location>
        <begin position="30"/>
        <end position="49"/>
    </location>
</feature>
<accession>A0ABT3GEV9</accession>
<feature type="domain" description="Cation/H+ exchanger transmembrane" evidence="8">
    <location>
        <begin position="14"/>
        <end position="366"/>
    </location>
</feature>
<dbReference type="Pfam" id="PF02254">
    <property type="entry name" value="TrkA_N"/>
    <property type="match status" value="1"/>
</dbReference>
<feature type="transmembrane region" description="Helical" evidence="7">
    <location>
        <begin position="288"/>
        <end position="309"/>
    </location>
</feature>
<evidence type="ECO:0000259" key="8">
    <source>
        <dbReference type="Pfam" id="PF00999"/>
    </source>
</evidence>
<feature type="domain" description="RCK N-terminal" evidence="9">
    <location>
        <begin position="408"/>
        <end position="531"/>
    </location>
</feature>
<evidence type="ECO:0000313" key="11">
    <source>
        <dbReference type="Proteomes" id="UP001320876"/>
    </source>
</evidence>
<comment type="subcellular location">
    <subcellularLocation>
        <location evidence="1">Membrane</location>
        <topology evidence="1">Multi-pass membrane protein</topology>
    </subcellularLocation>
</comment>
<feature type="transmembrane region" description="Helical" evidence="7">
    <location>
        <begin position="55"/>
        <end position="73"/>
    </location>
</feature>
<dbReference type="InterPro" id="IPR036291">
    <property type="entry name" value="NAD(P)-bd_dom_sf"/>
</dbReference>
<keyword evidence="4 7" id="KW-0812">Transmembrane</keyword>
<keyword evidence="11" id="KW-1185">Reference proteome</keyword>
<gene>
    <name evidence="10" type="ORF">OKA05_06225</name>
</gene>
<feature type="transmembrane region" description="Helical" evidence="7">
    <location>
        <begin position="149"/>
        <end position="167"/>
    </location>
</feature>
<dbReference type="InterPro" id="IPR003148">
    <property type="entry name" value="RCK_N"/>
</dbReference>
<feature type="transmembrane region" description="Helical" evidence="7">
    <location>
        <begin position="239"/>
        <end position="259"/>
    </location>
</feature>
<feature type="transmembrane region" description="Helical" evidence="7">
    <location>
        <begin position="213"/>
        <end position="233"/>
    </location>
</feature>
<dbReference type="PANTHER" id="PTHR42751:SF3">
    <property type="entry name" value="SODIUM_GLUTAMATE SYMPORTER"/>
    <property type="match status" value="1"/>
</dbReference>
<dbReference type="Pfam" id="PF00999">
    <property type="entry name" value="Na_H_Exchanger"/>
    <property type="match status" value="1"/>
</dbReference>
<dbReference type="SUPFAM" id="SSF51735">
    <property type="entry name" value="NAD(P)-binding Rossmann-fold domains"/>
    <property type="match status" value="1"/>
</dbReference>
<evidence type="ECO:0000256" key="1">
    <source>
        <dbReference type="ARBA" id="ARBA00004141"/>
    </source>
</evidence>
<dbReference type="Gene3D" id="1.20.1530.20">
    <property type="match status" value="1"/>
</dbReference>
<dbReference type="EMBL" id="JAPDDT010000002">
    <property type="protein sequence ID" value="MCW1922140.1"/>
    <property type="molecule type" value="Genomic_DNA"/>
</dbReference>
<feature type="transmembrane region" description="Helical" evidence="7">
    <location>
        <begin position="352"/>
        <end position="371"/>
    </location>
</feature>
<name>A0ABT3GEV9_9BACT</name>
<feature type="transmembrane region" description="Helical" evidence="7">
    <location>
        <begin position="6"/>
        <end position="23"/>
    </location>
</feature>
<proteinExistence type="inferred from homology"/>
<evidence type="ECO:0000256" key="4">
    <source>
        <dbReference type="ARBA" id="ARBA00022692"/>
    </source>
</evidence>
<feature type="transmembrane region" description="Helical" evidence="7">
    <location>
        <begin position="85"/>
        <end position="105"/>
    </location>
</feature>
<evidence type="ECO:0000259" key="9">
    <source>
        <dbReference type="Pfam" id="PF02254"/>
    </source>
</evidence>
<dbReference type="PANTHER" id="PTHR42751">
    <property type="entry name" value="SODIUM/HYDROGEN EXCHANGER FAMILY/TRKA DOMAIN PROTEIN"/>
    <property type="match status" value="1"/>
</dbReference>
<evidence type="ECO:0000256" key="5">
    <source>
        <dbReference type="ARBA" id="ARBA00022989"/>
    </source>
</evidence>
<comment type="similarity">
    <text evidence="2">Belongs to the monovalent cation:proton antiporter 2 (CPA2) transporter (TC 2.A.37) family.</text>
</comment>
<dbReference type="InterPro" id="IPR006153">
    <property type="entry name" value="Cation/H_exchanger_TM"/>
</dbReference>
<keyword evidence="3" id="KW-0813">Transport</keyword>
<evidence type="ECO:0000256" key="2">
    <source>
        <dbReference type="ARBA" id="ARBA00005551"/>
    </source>
</evidence>
<dbReference type="InterPro" id="IPR038770">
    <property type="entry name" value="Na+/solute_symporter_sf"/>
</dbReference>
<dbReference type="Proteomes" id="UP001320876">
    <property type="component" value="Unassembled WGS sequence"/>
</dbReference>
<evidence type="ECO:0000256" key="3">
    <source>
        <dbReference type="ARBA" id="ARBA00022448"/>
    </source>
</evidence>
<feature type="transmembrane region" description="Helical" evidence="7">
    <location>
        <begin position="117"/>
        <end position="137"/>
    </location>
</feature>
<dbReference type="Gene3D" id="3.40.50.720">
    <property type="entry name" value="NAD(P)-binding Rossmann-like Domain"/>
    <property type="match status" value="1"/>
</dbReference>
<evidence type="ECO:0000256" key="7">
    <source>
        <dbReference type="SAM" id="Phobius"/>
    </source>
</evidence>
<dbReference type="RefSeq" id="WP_264486250.1">
    <property type="nucleotide sequence ID" value="NZ_JAPDDT010000002.1"/>
</dbReference>